<dbReference type="InterPro" id="IPR040236">
    <property type="entry name" value="TMEM198"/>
</dbReference>
<keyword evidence="11" id="KW-1185">Reference proteome</keyword>
<name>A0A1V4J4Y9_PATFA</name>
<dbReference type="OrthoDB" id="115781at2759"/>
<evidence type="ECO:0000256" key="2">
    <source>
        <dbReference type="ARBA" id="ARBA00006244"/>
    </source>
</evidence>
<evidence type="ECO:0000259" key="9">
    <source>
        <dbReference type="Pfam" id="PF13886"/>
    </source>
</evidence>
<proteinExistence type="inferred from homology"/>
<dbReference type="InterPro" id="IPR025256">
    <property type="entry name" value="TM7S3/TM198-like_dom"/>
</dbReference>
<evidence type="ECO:0000313" key="10">
    <source>
        <dbReference type="EMBL" id="OPJ67322.1"/>
    </source>
</evidence>
<dbReference type="AlphaFoldDB" id="A0A1V4J4Y9"/>
<keyword evidence="3 8" id="KW-0812">Transmembrane</keyword>
<feature type="transmembrane region" description="Helical" evidence="8">
    <location>
        <begin position="98"/>
        <end position="119"/>
    </location>
</feature>
<feature type="transmembrane region" description="Helical" evidence="8">
    <location>
        <begin position="20"/>
        <end position="39"/>
    </location>
</feature>
<feature type="transmembrane region" description="Helical" evidence="8">
    <location>
        <begin position="152"/>
        <end position="176"/>
    </location>
</feature>
<protein>
    <recommendedName>
        <fullName evidence="6">Transmembrane protein 198</fullName>
    </recommendedName>
</protein>
<dbReference type="Proteomes" id="UP000190648">
    <property type="component" value="Unassembled WGS sequence"/>
</dbReference>
<evidence type="ECO:0000313" key="11">
    <source>
        <dbReference type="Proteomes" id="UP000190648"/>
    </source>
</evidence>
<comment type="similarity">
    <text evidence="2">Belongs to the TMEM198 family.</text>
</comment>
<evidence type="ECO:0000256" key="3">
    <source>
        <dbReference type="ARBA" id="ARBA00022692"/>
    </source>
</evidence>
<comment type="caution">
    <text evidence="10">The sequence shown here is derived from an EMBL/GenBank/DDBJ whole genome shotgun (WGS) entry which is preliminary data.</text>
</comment>
<organism evidence="10 11">
    <name type="scientific">Patagioenas fasciata monilis</name>
    <dbReference type="NCBI Taxonomy" id="372326"/>
    <lineage>
        <taxon>Eukaryota</taxon>
        <taxon>Metazoa</taxon>
        <taxon>Chordata</taxon>
        <taxon>Craniata</taxon>
        <taxon>Vertebrata</taxon>
        <taxon>Euteleostomi</taxon>
        <taxon>Archelosauria</taxon>
        <taxon>Archosauria</taxon>
        <taxon>Dinosauria</taxon>
        <taxon>Saurischia</taxon>
        <taxon>Theropoda</taxon>
        <taxon>Coelurosauria</taxon>
        <taxon>Aves</taxon>
        <taxon>Neognathae</taxon>
        <taxon>Neoaves</taxon>
        <taxon>Columbimorphae</taxon>
        <taxon>Columbiformes</taxon>
        <taxon>Columbidae</taxon>
        <taxon>Patagioenas</taxon>
    </lineage>
</organism>
<evidence type="ECO:0000256" key="1">
    <source>
        <dbReference type="ARBA" id="ARBA00004141"/>
    </source>
</evidence>
<gene>
    <name evidence="10" type="ORF">AV530_011069</name>
</gene>
<dbReference type="EMBL" id="LSYS01009212">
    <property type="protein sequence ID" value="OPJ67322.1"/>
    <property type="molecule type" value="Genomic_DNA"/>
</dbReference>
<keyword evidence="5 8" id="KW-0472">Membrane</keyword>
<sequence>MEPSVLPCAPEPRLSYEPVPAALCALGSVFGLVCGCFGYRCFKATMFLSGLLFGSTVIFLLCRQERELQLSLEASAAVTAAIGLLCGLLTVLLRAVGLFATGLLLGLLVATAALVTVLPPPPSPWVTAGMLLGLALLCALLALCWPKAITILATAAFGAAVVVVCADYLAEGLVLVAHITARLQLAPARALCWHEWLLLSAWPVLSILCVLLQWRVTASGFSHRDAPHSRWQRPQQPELKCRQSPAPPEGTHRCRTPR</sequence>
<dbReference type="GO" id="GO:0005886">
    <property type="term" value="C:plasma membrane"/>
    <property type="evidence" value="ECO:0007669"/>
    <property type="project" value="TreeGrafter"/>
</dbReference>
<dbReference type="PANTHER" id="PTHR31247">
    <property type="entry name" value="TRANSMEMBRANE PROTEIN 198 FAMILY MEMBER"/>
    <property type="match status" value="1"/>
</dbReference>
<evidence type="ECO:0000256" key="4">
    <source>
        <dbReference type="ARBA" id="ARBA00022989"/>
    </source>
</evidence>
<dbReference type="PANTHER" id="PTHR31247:SF17">
    <property type="entry name" value="DUF4203 DOMAIN-CONTAINING PROTEIN"/>
    <property type="match status" value="1"/>
</dbReference>
<evidence type="ECO:0000256" key="6">
    <source>
        <dbReference type="ARBA" id="ARBA00049737"/>
    </source>
</evidence>
<feature type="domain" description="TM7S3/TM198-like" evidence="9">
    <location>
        <begin position="24"/>
        <end position="214"/>
    </location>
</feature>
<evidence type="ECO:0000256" key="5">
    <source>
        <dbReference type="ARBA" id="ARBA00023136"/>
    </source>
</evidence>
<feature type="region of interest" description="Disordered" evidence="7">
    <location>
        <begin position="223"/>
        <end position="258"/>
    </location>
</feature>
<comment type="subcellular location">
    <subcellularLocation>
        <location evidence="1">Membrane</location>
        <topology evidence="1">Multi-pass membrane protein</topology>
    </subcellularLocation>
</comment>
<dbReference type="STRING" id="372326.A0A1V4J4Y9"/>
<feature type="transmembrane region" description="Helical" evidence="8">
    <location>
        <begin position="74"/>
        <end position="93"/>
    </location>
</feature>
<reference evidence="10 11" key="1">
    <citation type="submission" date="2016-02" db="EMBL/GenBank/DDBJ databases">
        <title>Band-tailed pigeon sequencing and assembly.</title>
        <authorList>
            <person name="Soares A.E."/>
            <person name="Novak B.J."/>
            <person name="Rice E.S."/>
            <person name="O'Connell B."/>
            <person name="Chang D."/>
            <person name="Weber S."/>
            <person name="Shapiro B."/>
        </authorList>
    </citation>
    <scope>NUCLEOTIDE SEQUENCE [LARGE SCALE GENOMIC DNA]</scope>
    <source>
        <strain evidence="10">BTP2013</strain>
        <tissue evidence="10">Blood</tissue>
    </source>
</reference>
<evidence type="ECO:0000256" key="7">
    <source>
        <dbReference type="SAM" id="MobiDB-lite"/>
    </source>
</evidence>
<evidence type="ECO:0000256" key="8">
    <source>
        <dbReference type="SAM" id="Phobius"/>
    </source>
</evidence>
<feature type="transmembrane region" description="Helical" evidence="8">
    <location>
        <begin position="196"/>
        <end position="214"/>
    </location>
</feature>
<feature type="transmembrane region" description="Helical" evidence="8">
    <location>
        <begin position="125"/>
        <end position="145"/>
    </location>
</feature>
<feature type="transmembrane region" description="Helical" evidence="8">
    <location>
        <begin position="46"/>
        <end position="62"/>
    </location>
</feature>
<keyword evidence="4 8" id="KW-1133">Transmembrane helix</keyword>
<accession>A0A1V4J4Y9</accession>
<dbReference type="Pfam" id="PF13886">
    <property type="entry name" value="TM7S3_TM198"/>
    <property type="match status" value="1"/>
</dbReference>